<feature type="chain" id="PRO_5035162809" evidence="1">
    <location>
        <begin position="31"/>
        <end position="92"/>
    </location>
</feature>
<evidence type="ECO:0000256" key="1">
    <source>
        <dbReference type="SAM" id="SignalP"/>
    </source>
</evidence>
<dbReference type="OrthoDB" id="688832at2759"/>
<evidence type="ECO:0000313" key="3">
    <source>
        <dbReference type="Proteomes" id="UP000729402"/>
    </source>
</evidence>
<dbReference type="PROSITE" id="PS51257">
    <property type="entry name" value="PROKAR_LIPOPROTEIN"/>
    <property type="match status" value="1"/>
</dbReference>
<keyword evidence="1" id="KW-0732">Signal</keyword>
<evidence type="ECO:0000313" key="2">
    <source>
        <dbReference type="EMBL" id="KAG8097384.1"/>
    </source>
</evidence>
<gene>
    <name evidence="2" type="ORF">GUJ93_ZPchr0013g35736</name>
</gene>
<organism evidence="2 3">
    <name type="scientific">Zizania palustris</name>
    <name type="common">Northern wild rice</name>
    <dbReference type="NCBI Taxonomy" id="103762"/>
    <lineage>
        <taxon>Eukaryota</taxon>
        <taxon>Viridiplantae</taxon>
        <taxon>Streptophyta</taxon>
        <taxon>Embryophyta</taxon>
        <taxon>Tracheophyta</taxon>
        <taxon>Spermatophyta</taxon>
        <taxon>Magnoliopsida</taxon>
        <taxon>Liliopsida</taxon>
        <taxon>Poales</taxon>
        <taxon>Poaceae</taxon>
        <taxon>BOP clade</taxon>
        <taxon>Oryzoideae</taxon>
        <taxon>Oryzeae</taxon>
        <taxon>Zizaniinae</taxon>
        <taxon>Zizania</taxon>
    </lineage>
</organism>
<comment type="caution">
    <text evidence="2">The sequence shown here is derived from an EMBL/GenBank/DDBJ whole genome shotgun (WGS) entry which is preliminary data.</text>
</comment>
<dbReference type="AlphaFoldDB" id="A0A8J5WYF9"/>
<reference evidence="2" key="2">
    <citation type="submission" date="2021-02" db="EMBL/GenBank/DDBJ databases">
        <authorList>
            <person name="Kimball J.A."/>
            <person name="Haas M.W."/>
            <person name="Macchietto M."/>
            <person name="Kono T."/>
            <person name="Duquette J."/>
            <person name="Shao M."/>
        </authorList>
    </citation>
    <scope>NUCLEOTIDE SEQUENCE</scope>
    <source>
        <tissue evidence="2">Fresh leaf tissue</tissue>
    </source>
</reference>
<proteinExistence type="predicted"/>
<feature type="signal peptide" evidence="1">
    <location>
        <begin position="1"/>
        <end position="30"/>
    </location>
</feature>
<keyword evidence="3" id="KW-1185">Reference proteome</keyword>
<sequence length="92" mass="10244">MRPCMVMLRRPRLISAVFLLLVLQLGSVLCSSSSCCGDQQQHGGAMRMAGRRLLIGHQVLAKGLMEHAKKQEALLDEQKREIITGPNPLHNR</sequence>
<dbReference type="EMBL" id="JAAALK010000079">
    <property type="protein sequence ID" value="KAG8097384.1"/>
    <property type="molecule type" value="Genomic_DNA"/>
</dbReference>
<accession>A0A8J5WYF9</accession>
<name>A0A8J5WYF9_ZIZPA</name>
<reference evidence="2" key="1">
    <citation type="journal article" date="2021" name="bioRxiv">
        <title>Whole Genome Assembly and Annotation of Northern Wild Rice, Zizania palustris L., Supports a Whole Genome Duplication in the Zizania Genus.</title>
        <authorList>
            <person name="Haas M."/>
            <person name="Kono T."/>
            <person name="Macchietto M."/>
            <person name="Millas R."/>
            <person name="McGilp L."/>
            <person name="Shao M."/>
            <person name="Duquette J."/>
            <person name="Hirsch C.N."/>
            <person name="Kimball J."/>
        </authorList>
    </citation>
    <scope>NUCLEOTIDE SEQUENCE</scope>
    <source>
        <tissue evidence="2">Fresh leaf tissue</tissue>
    </source>
</reference>
<protein>
    <submittedName>
        <fullName evidence="2">Uncharacterized protein</fullName>
    </submittedName>
</protein>
<dbReference type="Proteomes" id="UP000729402">
    <property type="component" value="Unassembled WGS sequence"/>
</dbReference>